<dbReference type="Proteomes" id="UP001234495">
    <property type="component" value="Unassembled WGS sequence"/>
</dbReference>
<name>A0ABT9ZPD5_9BACI</name>
<dbReference type="RefSeq" id="WP_307347262.1">
    <property type="nucleotide sequence ID" value="NZ_JAUSUD010000052.1"/>
</dbReference>
<feature type="domain" description="SH3b" evidence="2">
    <location>
        <begin position="114"/>
        <end position="178"/>
    </location>
</feature>
<evidence type="ECO:0000313" key="3">
    <source>
        <dbReference type="EMBL" id="MDQ0233632.1"/>
    </source>
</evidence>
<organism evidence="3 4">
    <name type="scientific">Metabacillus malikii</name>
    <dbReference type="NCBI Taxonomy" id="1504265"/>
    <lineage>
        <taxon>Bacteria</taxon>
        <taxon>Bacillati</taxon>
        <taxon>Bacillota</taxon>
        <taxon>Bacilli</taxon>
        <taxon>Bacillales</taxon>
        <taxon>Bacillaceae</taxon>
        <taxon>Metabacillus</taxon>
    </lineage>
</organism>
<dbReference type="PANTHER" id="PTHR34408">
    <property type="entry name" value="FAMILY PROTEIN, PUTATIVE-RELATED"/>
    <property type="match status" value="1"/>
</dbReference>
<evidence type="ECO:0000259" key="2">
    <source>
        <dbReference type="PROSITE" id="PS51781"/>
    </source>
</evidence>
<sequence length="239" mass="25494">MKRALLPSVCFAVLSTVAFEETVLATQNKAVESENSYITTVKYVNIEEGFLNLRQQASTTANVIATLIKGTEVIVYTENNGWSKVKVNGKEGYVSTRYLSEHTKEKTIVNASKKITKFVSVSSGKLNMRSEASTSASVLTSLTKGTAVEVISETNGWSKVKVLGKEGYVSTKYLTATQEKSSVSAVAKPTTTSSTSRTTKYVSVTNGTLNMRSGATTSAPVLTSLSKGTAVEVISESNG</sequence>
<dbReference type="PROSITE" id="PS51781">
    <property type="entry name" value="SH3B"/>
    <property type="match status" value="3"/>
</dbReference>
<dbReference type="InterPro" id="IPR052354">
    <property type="entry name" value="Cell_Wall_Dynamics_Protein"/>
</dbReference>
<feature type="signal peptide" evidence="1">
    <location>
        <begin position="1"/>
        <end position="20"/>
    </location>
</feature>
<dbReference type="SMART" id="SM00287">
    <property type="entry name" value="SH3b"/>
    <property type="match status" value="3"/>
</dbReference>
<feature type="domain" description="SH3b" evidence="2">
    <location>
        <begin position="197"/>
        <end position="239"/>
    </location>
</feature>
<accession>A0ABT9ZPD5</accession>
<dbReference type="EMBL" id="JAUSUD010000052">
    <property type="protein sequence ID" value="MDQ0233632.1"/>
    <property type="molecule type" value="Genomic_DNA"/>
</dbReference>
<feature type="chain" id="PRO_5045571015" evidence="1">
    <location>
        <begin position="21"/>
        <end position="239"/>
    </location>
</feature>
<dbReference type="GO" id="GO:0033925">
    <property type="term" value="F:mannosyl-glycoprotein endo-beta-N-acetylglucosaminidase activity"/>
    <property type="evidence" value="ECO:0007669"/>
    <property type="project" value="UniProtKB-EC"/>
</dbReference>
<reference evidence="3 4" key="1">
    <citation type="submission" date="2023-07" db="EMBL/GenBank/DDBJ databases">
        <title>Genomic Encyclopedia of Type Strains, Phase IV (KMG-IV): sequencing the most valuable type-strain genomes for metagenomic binning, comparative biology and taxonomic classification.</title>
        <authorList>
            <person name="Goeker M."/>
        </authorList>
    </citation>
    <scope>NUCLEOTIDE SEQUENCE [LARGE SCALE GENOMIC DNA]</scope>
    <source>
        <strain evidence="3 4">DSM 29005</strain>
    </source>
</reference>
<gene>
    <name evidence="3" type="ORF">J2S19_004987</name>
</gene>
<protein>
    <submittedName>
        <fullName evidence="3">Mannosyl-glycoprotein endo-beta-N-acetylglucosaminidase</fullName>
        <ecNumber evidence="3">3.2.1.96</ecNumber>
    </submittedName>
</protein>
<dbReference type="Pfam" id="PF08239">
    <property type="entry name" value="SH3_3"/>
    <property type="match status" value="3"/>
</dbReference>
<dbReference type="EC" id="3.2.1.96" evidence="3"/>
<feature type="non-terminal residue" evidence="3">
    <location>
        <position position="239"/>
    </location>
</feature>
<keyword evidence="3" id="KW-0326">Glycosidase</keyword>
<dbReference type="PANTHER" id="PTHR34408:SF1">
    <property type="entry name" value="GLYCOSYL HYDROLASE FAMILY 19 DOMAIN-CONTAINING PROTEIN HI_1415"/>
    <property type="match status" value="1"/>
</dbReference>
<proteinExistence type="predicted"/>
<keyword evidence="1" id="KW-0732">Signal</keyword>
<evidence type="ECO:0000313" key="4">
    <source>
        <dbReference type="Proteomes" id="UP001234495"/>
    </source>
</evidence>
<keyword evidence="3" id="KW-0378">Hydrolase</keyword>
<dbReference type="SUPFAM" id="SSF50044">
    <property type="entry name" value="SH3-domain"/>
    <property type="match status" value="2"/>
</dbReference>
<dbReference type="Gene3D" id="2.30.30.40">
    <property type="entry name" value="SH3 Domains"/>
    <property type="match status" value="3"/>
</dbReference>
<comment type="caution">
    <text evidence="3">The sequence shown here is derived from an EMBL/GenBank/DDBJ whole genome shotgun (WGS) entry which is preliminary data.</text>
</comment>
<evidence type="ECO:0000256" key="1">
    <source>
        <dbReference type="SAM" id="SignalP"/>
    </source>
</evidence>
<dbReference type="InterPro" id="IPR003646">
    <property type="entry name" value="SH3-like_bac-type"/>
</dbReference>
<feature type="domain" description="SH3b" evidence="2">
    <location>
        <begin position="39"/>
        <end position="103"/>
    </location>
</feature>
<dbReference type="InterPro" id="IPR036028">
    <property type="entry name" value="SH3-like_dom_sf"/>
</dbReference>
<keyword evidence="4" id="KW-1185">Reference proteome</keyword>